<dbReference type="STRING" id="458817.Shal_1470"/>
<dbReference type="OrthoDB" id="6272804at2"/>
<gene>
    <name evidence="2" type="ordered locus">Shal_1470</name>
</gene>
<accession>B0TMG7</accession>
<dbReference type="Proteomes" id="UP000001317">
    <property type="component" value="Chromosome"/>
</dbReference>
<evidence type="ECO:0000256" key="1">
    <source>
        <dbReference type="SAM" id="MobiDB-lite"/>
    </source>
</evidence>
<reference evidence="2" key="1">
    <citation type="submission" date="2008-01" db="EMBL/GenBank/DDBJ databases">
        <title>Complete sequence of Shewanella halifaxensis HAW-EB4.</title>
        <authorList>
            <consortium name="US DOE Joint Genome Institute"/>
            <person name="Copeland A."/>
            <person name="Lucas S."/>
            <person name="Lapidus A."/>
            <person name="Glavina del Rio T."/>
            <person name="Dalin E."/>
            <person name="Tice H."/>
            <person name="Bruce D."/>
            <person name="Goodwin L."/>
            <person name="Pitluck S."/>
            <person name="Sims D."/>
            <person name="Brettin T."/>
            <person name="Detter J.C."/>
            <person name="Han C."/>
            <person name="Kuske C.R."/>
            <person name="Schmutz J."/>
            <person name="Larimer F."/>
            <person name="Land M."/>
            <person name="Hauser L."/>
            <person name="Kyrpides N."/>
            <person name="Kim E."/>
            <person name="Zhao J.-S."/>
            <person name="Richardson P."/>
        </authorList>
    </citation>
    <scope>NUCLEOTIDE SEQUENCE [LARGE SCALE GENOMIC DNA]</scope>
    <source>
        <strain evidence="2">HAW-EB4</strain>
    </source>
</reference>
<protein>
    <recommendedName>
        <fullName evidence="4">Membrane anchored protein in chemotaxis locus</fullName>
    </recommendedName>
</protein>
<dbReference type="EMBL" id="CP000931">
    <property type="protein sequence ID" value="ABZ76036.1"/>
    <property type="molecule type" value="Genomic_DNA"/>
</dbReference>
<dbReference type="AlphaFoldDB" id="B0TMG7"/>
<evidence type="ECO:0008006" key="4">
    <source>
        <dbReference type="Google" id="ProtNLM"/>
    </source>
</evidence>
<evidence type="ECO:0000313" key="3">
    <source>
        <dbReference type="Proteomes" id="UP000001317"/>
    </source>
</evidence>
<keyword evidence="3" id="KW-1185">Reference proteome</keyword>
<organism evidence="2 3">
    <name type="scientific">Shewanella halifaxensis (strain HAW-EB4)</name>
    <dbReference type="NCBI Taxonomy" id="458817"/>
    <lineage>
        <taxon>Bacteria</taxon>
        <taxon>Pseudomonadati</taxon>
        <taxon>Pseudomonadota</taxon>
        <taxon>Gammaproteobacteria</taxon>
        <taxon>Alteromonadales</taxon>
        <taxon>Shewanellaceae</taxon>
        <taxon>Shewanella</taxon>
    </lineage>
</organism>
<feature type="region of interest" description="Disordered" evidence="1">
    <location>
        <begin position="102"/>
        <end position="128"/>
    </location>
</feature>
<dbReference type="RefSeq" id="WP_012276576.1">
    <property type="nucleotide sequence ID" value="NC_010334.1"/>
</dbReference>
<feature type="compositionally biased region" description="Polar residues" evidence="1">
    <location>
        <begin position="108"/>
        <end position="128"/>
    </location>
</feature>
<evidence type="ECO:0000313" key="2">
    <source>
        <dbReference type="EMBL" id="ABZ76036.1"/>
    </source>
</evidence>
<proteinExistence type="predicted"/>
<name>B0TMG7_SHEHH</name>
<feature type="region of interest" description="Disordered" evidence="1">
    <location>
        <begin position="161"/>
        <end position="208"/>
    </location>
</feature>
<dbReference type="HOGENOM" id="CLU_105420_0_0_6"/>
<sequence length="240" mass="25861">MAKMAFGQNVILQRGEMNTLSLLLLFLLSIASFTFGSLYFESQHKNKLLSSEVQKLKNSQVLLMVPDEQAEVMANWMANNPHFVQSFVDKAKQGEATVLPIGPGAHQGEQSQLPLTSHNGDESASVNTSEKVIQGALVKPPEGKQALRATLNTAPAEKVTIKKSEPVENEASNDKSSLAEPSAQIEPSAQKEASDIKQNGNHNAKSKVIKTVTVIEGDDGVKLISLPHGGIRVTTREPEG</sequence>
<dbReference type="eggNOG" id="ENOG5031EE3">
    <property type="taxonomic scope" value="Bacteria"/>
</dbReference>
<dbReference type="KEGG" id="shl:Shal_1470"/>